<dbReference type="EMBL" id="JBAWTH010000094">
    <property type="protein sequence ID" value="KAL2277762.1"/>
    <property type="molecule type" value="Genomic_DNA"/>
</dbReference>
<protein>
    <submittedName>
        <fullName evidence="2">Uncharacterized protein</fullName>
    </submittedName>
</protein>
<organism evidence="2 3">
    <name type="scientific">Diaporthe vaccinii</name>
    <dbReference type="NCBI Taxonomy" id="105482"/>
    <lineage>
        <taxon>Eukaryota</taxon>
        <taxon>Fungi</taxon>
        <taxon>Dikarya</taxon>
        <taxon>Ascomycota</taxon>
        <taxon>Pezizomycotina</taxon>
        <taxon>Sordariomycetes</taxon>
        <taxon>Sordariomycetidae</taxon>
        <taxon>Diaporthales</taxon>
        <taxon>Diaporthaceae</taxon>
        <taxon>Diaporthe</taxon>
        <taxon>Diaporthe eres species complex</taxon>
    </lineage>
</organism>
<accession>A0ABR4E5P1</accession>
<reference evidence="2 3" key="1">
    <citation type="submission" date="2024-03" db="EMBL/GenBank/DDBJ databases">
        <title>A high-quality draft genome sequence of Diaporthe vaccinii, a causative agent of upright dieback and viscid rot disease in cranberry plants.</title>
        <authorList>
            <person name="Sarrasin M."/>
            <person name="Lang B.F."/>
            <person name="Burger G."/>
        </authorList>
    </citation>
    <scope>NUCLEOTIDE SEQUENCE [LARGE SCALE GENOMIC DNA]</scope>
    <source>
        <strain evidence="2 3">IS7</strain>
    </source>
</reference>
<proteinExistence type="predicted"/>
<name>A0ABR4E5P1_9PEZI</name>
<evidence type="ECO:0000313" key="3">
    <source>
        <dbReference type="Proteomes" id="UP001600888"/>
    </source>
</evidence>
<feature type="region of interest" description="Disordered" evidence="1">
    <location>
        <begin position="55"/>
        <end position="84"/>
    </location>
</feature>
<keyword evidence="3" id="KW-1185">Reference proteome</keyword>
<sequence length="260" mass="28344">MQMPPSSLLITKLPRDLPRKVPKRIKLPLEADLALPYHLLVITPDPLPFLLLPAPRDPTTTKPKRLGGRVVDPQAPRDVQQPLPPGPGFDAELVPRPPEQVLEVCRRGLVAPDLLGRVHGIEGHGGEGPRRGGLDVGIVNIRQDDELVVPLERAQRLDRVREGGPAARPPCHRVQVPLGERALRQPGVRRELLERRGEVQVVLERGLLVLELVGELVEAQEGLLRVLCVGVVGGQFADDGLEGLDQAGLPFYQCAIAVEA</sequence>
<dbReference type="Proteomes" id="UP001600888">
    <property type="component" value="Unassembled WGS sequence"/>
</dbReference>
<comment type="caution">
    <text evidence="2">The sequence shown here is derived from an EMBL/GenBank/DDBJ whole genome shotgun (WGS) entry which is preliminary data.</text>
</comment>
<gene>
    <name evidence="2" type="ORF">FJTKL_15200</name>
</gene>
<evidence type="ECO:0000313" key="2">
    <source>
        <dbReference type="EMBL" id="KAL2277762.1"/>
    </source>
</evidence>
<evidence type="ECO:0000256" key="1">
    <source>
        <dbReference type="SAM" id="MobiDB-lite"/>
    </source>
</evidence>